<name>A0A9P5XV84_9AGAR</name>
<dbReference type="InterPro" id="IPR015943">
    <property type="entry name" value="WD40/YVTN_repeat-like_dom_sf"/>
</dbReference>
<evidence type="ECO:0000256" key="2">
    <source>
        <dbReference type="ARBA" id="ARBA00022737"/>
    </source>
</evidence>
<dbReference type="Pfam" id="PF00400">
    <property type="entry name" value="WD40"/>
    <property type="match status" value="11"/>
</dbReference>
<evidence type="ECO:0000256" key="1">
    <source>
        <dbReference type="ARBA" id="ARBA00022574"/>
    </source>
</evidence>
<dbReference type="InterPro" id="IPR019775">
    <property type="entry name" value="WD40_repeat_CS"/>
</dbReference>
<feature type="repeat" description="WD" evidence="3">
    <location>
        <begin position="1471"/>
        <end position="1503"/>
    </location>
</feature>
<dbReference type="PANTHER" id="PTHR19879">
    <property type="entry name" value="TRANSCRIPTION INITIATION FACTOR TFIID"/>
    <property type="match status" value="1"/>
</dbReference>
<dbReference type="Pfam" id="PF23869">
    <property type="entry name" value="Beta-prop_WDR75_1st"/>
    <property type="match status" value="1"/>
</dbReference>
<dbReference type="InterPro" id="IPR027417">
    <property type="entry name" value="P-loop_NTPase"/>
</dbReference>
<evidence type="ECO:0000256" key="3">
    <source>
        <dbReference type="PROSITE-ProRule" id="PRU00221"/>
    </source>
</evidence>
<feature type="repeat" description="WD" evidence="3">
    <location>
        <begin position="955"/>
        <end position="996"/>
    </location>
</feature>
<dbReference type="InterPro" id="IPR011047">
    <property type="entry name" value="Quinoprotein_ADH-like_sf"/>
</dbReference>
<dbReference type="InterPro" id="IPR036322">
    <property type="entry name" value="WD40_repeat_dom_sf"/>
</dbReference>
<feature type="repeat" description="WD" evidence="3">
    <location>
        <begin position="1084"/>
        <end position="1125"/>
    </location>
</feature>
<keyword evidence="1 3" id="KW-0853">WD repeat</keyword>
<dbReference type="Pfam" id="PF24883">
    <property type="entry name" value="NPHP3_N"/>
    <property type="match status" value="1"/>
</dbReference>
<feature type="repeat" description="WD" evidence="3">
    <location>
        <begin position="1256"/>
        <end position="1297"/>
    </location>
</feature>
<feature type="repeat" description="WD" evidence="3">
    <location>
        <begin position="1428"/>
        <end position="1469"/>
    </location>
</feature>
<reference evidence="5" key="1">
    <citation type="submission" date="2020-11" db="EMBL/GenBank/DDBJ databases">
        <authorList>
            <consortium name="DOE Joint Genome Institute"/>
            <person name="Ahrendt S."/>
            <person name="Riley R."/>
            <person name="Andreopoulos W."/>
            <person name="Labutti K."/>
            <person name="Pangilinan J."/>
            <person name="Ruiz-Duenas F.J."/>
            <person name="Barrasa J.M."/>
            <person name="Sanchez-Garcia M."/>
            <person name="Camarero S."/>
            <person name="Miyauchi S."/>
            <person name="Serrano A."/>
            <person name="Linde D."/>
            <person name="Babiker R."/>
            <person name="Drula E."/>
            <person name="Ayuso-Fernandez I."/>
            <person name="Pacheco R."/>
            <person name="Padilla G."/>
            <person name="Ferreira P."/>
            <person name="Barriuso J."/>
            <person name="Kellner H."/>
            <person name="Castanera R."/>
            <person name="Alfaro M."/>
            <person name="Ramirez L."/>
            <person name="Pisabarro A.G."/>
            <person name="Kuo A."/>
            <person name="Tritt A."/>
            <person name="Lipzen A."/>
            <person name="He G."/>
            <person name="Yan M."/>
            <person name="Ng V."/>
            <person name="Cullen D."/>
            <person name="Martin F."/>
            <person name="Rosso M.-N."/>
            <person name="Henrissat B."/>
            <person name="Hibbett D."/>
            <person name="Martinez A.T."/>
            <person name="Grigoriev I.V."/>
        </authorList>
    </citation>
    <scope>NUCLEOTIDE SEQUENCE</scope>
    <source>
        <strain evidence="5">CBS 247.69</strain>
    </source>
</reference>
<feature type="repeat" description="WD" evidence="3">
    <location>
        <begin position="1127"/>
        <end position="1162"/>
    </location>
</feature>
<keyword evidence="2" id="KW-0677">Repeat</keyword>
<dbReference type="OrthoDB" id="163438at2759"/>
<organism evidence="5 6">
    <name type="scientific">Collybia nuda</name>
    <dbReference type="NCBI Taxonomy" id="64659"/>
    <lineage>
        <taxon>Eukaryota</taxon>
        <taxon>Fungi</taxon>
        <taxon>Dikarya</taxon>
        <taxon>Basidiomycota</taxon>
        <taxon>Agaricomycotina</taxon>
        <taxon>Agaricomycetes</taxon>
        <taxon>Agaricomycetidae</taxon>
        <taxon>Agaricales</taxon>
        <taxon>Tricholomatineae</taxon>
        <taxon>Clitocybaceae</taxon>
        <taxon>Collybia</taxon>
    </lineage>
</organism>
<dbReference type="PROSITE" id="PS00678">
    <property type="entry name" value="WD_REPEATS_1"/>
    <property type="match status" value="10"/>
</dbReference>
<comment type="caution">
    <text evidence="5">The sequence shown here is derived from an EMBL/GenBank/DDBJ whole genome shotgun (WGS) entry which is preliminary data.</text>
</comment>
<dbReference type="InterPro" id="IPR056884">
    <property type="entry name" value="NPHP3-like_N"/>
</dbReference>
<feature type="repeat" description="WD" evidence="3">
    <location>
        <begin position="1041"/>
        <end position="1082"/>
    </location>
</feature>
<feature type="repeat" description="WD" evidence="3">
    <location>
        <begin position="1385"/>
        <end position="1426"/>
    </location>
</feature>
<dbReference type="EMBL" id="MU150371">
    <property type="protein sequence ID" value="KAF9457440.1"/>
    <property type="molecule type" value="Genomic_DNA"/>
</dbReference>
<dbReference type="SUPFAM" id="SSF50978">
    <property type="entry name" value="WD40 repeat-like"/>
    <property type="match status" value="2"/>
</dbReference>
<protein>
    <submittedName>
        <fullName evidence="5">WD40-repeat-containing domain protein</fullName>
    </submittedName>
</protein>
<feature type="repeat" description="WD" evidence="3">
    <location>
        <begin position="912"/>
        <end position="953"/>
    </location>
</feature>
<proteinExistence type="predicted"/>
<feature type="repeat" description="WD" evidence="3">
    <location>
        <begin position="1342"/>
        <end position="1383"/>
    </location>
</feature>
<dbReference type="SUPFAM" id="SSF52540">
    <property type="entry name" value="P-loop containing nucleoside triphosphate hydrolases"/>
    <property type="match status" value="1"/>
</dbReference>
<dbReference type="InterPro" id="IPR001680">
    <property type="entry name" value="WD40_rpt"/>
</dbReference>
<dbReference type="Gene3D" id="2.130.10.10">
    <property type="entry name" value="YVTN repeat-like/Quinoprotein amine dehydrogenase"/>
    <property type="match status" value="6"/>
</dbReference>
<feature type="repeat" description="WD" evidence="3">
    <location>
        <begin position="1299"/>
        <end position="1340"/>
    </location>
</feature>
<dbReference type="Proteomes" id="UP000807353">
    <property type="component" value="Unassembled WGS sequence"/>
</dbReference>
<accession>A0A9P5XV84</accession>
<gene>
    <name evidence="5" type="ORF">BDZ94DRAFT_1326263</name>
</gene>
<dbReference type="PRINTS" id="PR00320">
    <property type="entry name" value="GPROTEINBRPT"/>
</dbReference>
<dbReference type="CDD" id="cd00200">
    <property type="entry name" value="WD40"/>
    <property type="match status" value="2"/>
</dbReference>
<feature type="domain" description="Nephrocystin 3-like N-terminal" evidence="4">
    <location>
        <begin position="376"/>
        <end position="534"/>
    </location>
</feature>
<dbReference type="PANTHER" id="PTHR19879:SF9">
    <property type="entry name" value="TRANSCRIPTION INITIATION FACTOR TFIID SUBUNIT 5"/>
    <property type="match status" value="1"/>
</dbReference>
<feature type="repeat" description="WD" evidence="3">
    <location>
        <begin position="1170"/>
        <end position="1211"/>
    </location>
</feature>
<evidence type="ECO:0000313" key="6">
    <source>
        <dbReference type="Proteomes" id="UP000807353"/>
    </source>
</evidence>
<evidence type="ECO:0000259" key="4">
    <source>
        <dbReference type="Pfam" id="PF24883"/>
    </source>
</evidence>
<dbReference type="PROSITE" id="PS50082">
    <property type="entry name" value="WD_REPEATS_2"/>
    <property type="match status" value="14"/>
</dbReference>
<feature type="repeat" description="WD" evidence="3">
    <location>
        <begin position="998"/>
        <end position="1039"/>
    </location>
</feature>
<dbReference type="PROSITE" id="PS50294">
    <property type="entry name" value="WD_REPEATS_REGION"/>
    <property type="match status" value="14"/>
</dbReference>
<dbReference type="SUPFAM" id="SSF50998">
    <property type="entry name" value="Quinoprotein alcohol dehydrogenase-like"/>
    <property type="match status" value="1"/>
</dbReference>
<dbReference type="Gene3D" id="3.40.50.300">
    <property type="entry name" value="P-loop containing nucleotide triphosphate hydrolases"/>
    <property type="match status" value="1"/>
</dbReference>
<dbReference type="SMART" id="SM00320">
    <property type="entry name" value="WD40"/>
    <property type="match status" value="14"/>
</dbReference>
<evidence type="ECO:0000313" key="5">
    <source>
        <dbReference type="EMBL" id="KAF9457440.1"/>
    </source>
</evidence>
<dbReference type="InterPro" id="IPR020472">
    <property type="entry name" value="WD40_PAC1"/>
</dbReference>
<keyword evidence="6" id="KW-1185">Reference proteome</keyword>
<feature type="repeat" description="WD" evidence="3">
    <location>
        <begin position="1213"/>
        <end position="1254"/>
    </location>
</feature>
<sequence length="1598" mass="174815">MKTFTISDIKYIEDGGGSFLRLGTQKQVEIKITVDGVVKGTVIWSRDSKTDPPPLNLDAPASAIIKFQLYRKDMLNHDVYLGSAEKTIEELCTQALPITAKLYKSTRTGDLQERPRSISFNIHVMTPHEPSNASLPNKPVPEPKDDMGVIDSNLSSADTALADAKAAYSALEMAPWGSALKNVEKFNNLVQGIAELHPYAKVAWGVLSGTHKLMTDQMNRDENIKQLVGILDEIFAFLTESSELKRILATGSVKITDSQIKILTALTWQTTECAHFICAYAKTISYWTRTLKNIVSEADDKIQGFYQQFSKMKSDLQAHAILQTEVTVFQIKFSMEENFSLLNTKLDSTDMLYAPGSGYKPEKQCLPGTRLGIIDEINTWIHDPGNSQQVFWLKGLAGTGKSSIAHSVGRQLDEQKRLGSFFCFDASKKPPNSPQHLFPTVSLDLAGFDKHWDSALANIIKNNKSLRTTDSVYRQFHEFILEPANSLNVVGPIVIVIDALDECGDASSRKVLLEVLVAGVASLPENFRFIITSRPQKDIIEAFQEQPHIYCKDMDTIDGDTTQNDISTYIQIQLSHLVPELDKVWPDKTWCSQLVRRAEELFQWASTACLFINDPLENPVSQLRLLFRNVTNQGLKDLYQQVLTKAVPGEQKQIQLKKILGTLLYAQESLTVPMVADLCLEIDPTVVKKLLQQLGSLFRGVSSSTMVVEPLHTSVRDFLMVEGQGHQFYIDKNSAHALLLNASWAIMGALKFNISQWPSSYLVHTDGYESNPGISAQLLYACKFWAHHLRNVPFNEETFTQVTRFINSKILYWVELLSGTKTLACAIPSLQIVTAWIKQSQALGLKVLKETQQFISTFWEAISQSPAHIYISALPFIPRESILGELYKDHFSNVLRLKTGRMNKWPGLVNVLEGHRGSINSVALSLDGMYIASGSSDGTIRVWDATTGTPVGNSLEGHKQPVLSLAFSPDGTCIISGSLDRTIRRWDVQTSQEFGIPIEGHTAWILSVAFSPDGTWIFSGSSDRTIRVWDAATGIPVGKPFEGHKGPVQCVACSPDGTCIASGSYDNTIRLWDITTGNSIGNPFEGHHDLIESVAFSPDGVHIVSGSHDRTIIVWDAKTGDLINTLVQVNTGLIHSVAFSSDGAYIVSGSSDGTIIVWDATTHSPIGGPFEGHTGPVLSVAFSSDGAHIISGSDDRTIRIWNAADSIPIYNLTEGHTDLVETVAISSDGTHIVSGSADKTIRVWDAATGSPVGHPLEGHTELIESVALSPDGTCIVSGSDDWTVRLWNTITGVPIGSPLQGHTKWVQSVSFSPDGTHIASGSGDETIRIWDVASGNTIGAPWKGHAGPIQCVSFSPDGTFIVSGSADQTVRVWNVATGSSISGPFQGHTGSVQSVMFSPQGRYIVSGSQDATIRIWDAESGSLIGSPFQGHTGSVESVAFSPDGNYVVSGSHDRTIRVWDVNTGIQVGKPFEGHRGYVQSVIFSTDGAHIISGSYDKTIRVWDASFEIPLQKTAAISSDVDLPTNSFSAAAFSDGISLKKENWACGSNQEPLFWVPLQNQNFTSPRNPLIIGSNPTIIDYSHFVHGISWEKCKSSIFI</sequence>